<gene>
    <name evidence="1" type="ORF">BV25DRAFT_1837954</name>
</gene>
<reference evidence="1" key="1">
    <citation type="submission" date="2021-03" db="EMBL/GenBank/DDBJ databases">
        <authorList>
            <consortium name="DOE Joint Genome Institute"/>
            <person name="Ahrendt S."/>
            <person name="Looney B.P."/>
            <person name="Miyauchi S."/>
            <person name="Morin E."/>
            <person name="Drula E."/>
            <person name="Courty P.E."/>
            <person name="Chicoki N."/>
            <person name="Fauchery L."/>
            <person name="Kohler A."/>
            <person name="Kuo A."/>
            <person name="Labutti K."/>
            <person name="Pangilinan J."/>
            <person name="Lipzen A."/>
            <person name="Riley R."/>
            <person name="Andreopoulos W."/>
            <person name="He G."/>
            <person name="Johnson J."/>
            <person name="Barry K.W."/>
            <person name="Grigoriev I.V."/>
            <person name="Nagy L."/>
            <person name="Hibbett D."/>
            <person name="Henrissat B."/>
            <person name="Matheny P.B."/>
            <person name="Labbe J."/>
            <person name="Martin F."/>
        </authorList>
    </citation>
    <scope>NUCLEOTIDE SEQUENCE</scope>
    <source>
        <strain evidence="1">HHB10654</strain>
    </source>
</reference>
<sequence>MPFDRRRSGVPIDEFRALVSASFDNIGDSHLDLSPAPASHTNHASYMHPLLENDEPPADEDATPRPARPVSGGSRRSAFSFLRKVKTSATSAVHDAVHGHPALPVASTPPTSFLPPSQSHTVTPGRSRTKSLPRSLLAFGLITPQVNEKPPPVPDLPKLHVNSAPAMQSFFDTDSDGDTPNATARVSARPASRRLSAIFASPPNQDELSAPSISSNESTRHLRLHSDSYTSKGPPKLSLTTKLRTKISRSRLSPFASTHPVYPYEEPLPTPALSFSPYSEVPSPMTSASSSFPRSPGSPAFEDARRYDAVRQGRAITPDDDPFRKGDLVYAGENSWNFVQSMVFGFGLAVEFSRPLNHPNFGTIQPSRFFASP</sequence>
<protein>
    <submittedName>
        <fullName evidence="1">Uncharacterized protein</fullName>
    </submittedName>
</protein>
<evidence type="ECO:0000313" key="2">
    <source>
        <dbReference type="Proteomes" id="UP000814140"/>
    </source>
</evidence>
<proteinExistence type="predicted"/>
<name>A0ACB8T3E6_9AGAM</name>
<accession>A0ACB8T3E6</accession>
<comment type="caution">
    <text evidence="1">The sequence shown here is derived from an EMBL/GenBank/DDBJ whole genome shotgun (WGS) entry which is preliminary data.</text>
</comment>
<dbReference type="Proteomes" id="UP000814140">
    <property type="component" value="Unassembled WGS sequence"/>
</dbReference>
<organism evidence="1 2">
    <name type="scientific">Artomyces pyxidatus</name>
    <dbReference type="NCBI Taxonomy" id="48021"/>
    <lineage>
        <taxon>Eukaryota</taxon>
        <taxon>Fungi</taxon>
        <taxon>Dikarya</taxon>
        <taxon>Basidiomycota</taxon>
        <taxon>Agaricomycotina</taxon>
        <taxon>Agaricomycetes</taxon>
        <taxon>Russulales</taxon>
        <taxon>Auriscalpiaceae</taxon>
        <taxon>Artomyces</taxon>
    </lineage>
</organism>
<evidence type="ECO:0000313" key="1">
    <source>
        <dbReference type="EMBL" id="KAI0063259.1"/>
    </source>
</evidence>
<reference evidence="1" key="2">
    <citation type="journal article" date="2022" name="New Phytol.">
        <title>Evolutionary transition to the ectomycorrhizal habit in the genomes of a hyperdiverse lineage of mushroom-forming fungi.</title>
        <authorList>
            <person name="Looney B."/>
            <person name="Miyauchi S."/>
            <person name="Morin E."/>
            <person name="Drula E."/>
            <person name="Courty P.E."/>
            <person name="Kohler A."/>
            <person name="Kuo A."/>
            <person name="LaButti K."/>
            <person name="Pangilinan J."/>
            <person name="Lipzen A."/>
            <person name="Riley R."/>
            <person name="Andreopoulos W."/>
            <person name="He G."/>
            <person name="Johnson J."/>
            <person name="Nolan M."/>
            <person name="Tritt A."/>
            <person name="Barry K.W."/>
            <person name="Grigoriev I.V."/>
            <person name="Nagy L.G."/>
            <person name="Hibbett D."/>
            <person name="Henrissat B."/>
            <person name="Matheny P.B."/>
            <person name="Labbe J."/>
            <person name="Martin F.M."/>
        </authorList>
    </citation>
    <scope>NUCLEOTIDE SEQUENCE</scope>
    <source>
        <strain evidence="1">HHB10654</strain>
    </source>
</reference>
<dbReference type="EMBL" id="MU277204">
    <property type="protein sequence ID" value="KAI0063259.1"/>
    <property type="molecule type" value="Genomic_DNA"/>
</dbReference>
<keyword evidence="2" id="KW-1185">Reference proteome</keyword>